<dbReference type="Proteomes" id="UP001301728">
    <property type="component" value="Unassembled WGS sequence"/>
</dbReference>
<evidence type="ECO:0000313" key="3">
    <source>
        <dbReference type="Proteomes" id="UP001301728"/>
    </source>
</evidence>
<protein>
    <submittedName>
        <fullName evidence="2">Uncharacterized protein</fullName>
    </submittedName>
</protein>
<evidence type="ECO:0000256" key="1">
    <source>
        <dbReference type="SAM" id="MobiDB-lite"/>
    </source>
</evidence>
<feature type="region of interest" description="Disordered" evidence="1">
    <location>
        <begin position="17"/>
        <end position="36"/>
    </location>
</feature>
<keyword evidence="3" id="KW-1185">Reference proteome</keyword>
<sequence>MLERAVELKQGLTITQSLDARDQDSETGQPPGWQQKIKSNRVQIKDEIQPLLGQTGGNAVSLSVGVQGKINKQLGLLFQG</sequence>
<evidence type="ECO:0000313" key="2">
    <source>
        <dbReference type="EMBL" id="MEA5517501.1"/>
    </source>
</evidence>
<gene>
    <name evidence="2" type="ORF">VB854_00925</name>
</gene>
<accession>A0ABU5TRH0</accession>
<organism evidence="2 3">
    <name type="scientific">Limnoraphis robusta CCNP1315</name>
    <dbReference type="NCBI Taxonomy" id="3110306"/>
    <lineage>
        <taxon>Bacteria</taxon>
        <taxon>Bacillati</taxon>
        <taxon>Cyanobacteriota</taxon>
        <taxon>Cyanophyceae</taxon>
        <taxon>Oscillatoriophycideae</taxon>
        <taxon>Oscillatoriales</taxon>
        <taxon>Sirenicapillariaceae</taxon>
        <taxon>Limnoraphis</taxon>
    </lineage>
</organism>
<dbReference type="EMBL" id="JAYGHT010000002">
    <property type="protein sequence ID" value="MEA5517501.1"/>
    <property type="molecule type" value="Genomic_DNA"/>
</dbReference>
<comment type="caution">
    <text evidence="2">The sequence shown here is derived from an EMBL/GenBank/DDBJ whole genome shotgun (WGS) entry which is preliminary data.</text>
</comment>
<proteinExistence type="predicted"/>
<name>A0ABU5TRH0_9CYAN</name>
<reference evidence="2 3" key="1">
    <citation type="submission" date="2023-12" db="EMBL/GenBank/DDBJ databases">
        <title>Baltic Sea Cyanobacteria.</title>
        <authorList>
            <person name="Delbaje E."/>
            <person name="Fewer D.P."/>
            <person name="Shishido T.K."/>
        </authorList>
    </citation>
    <scope>NUCLEOTIDE SEQUENCE [LARGE SCALE GENOMIC DNA]</scope>
    <source>
        <strain evidence="2 3">CCNP 1315</strain>
    </source>
</reference>